<reference evidence="1 2" key="1">
    <citation type="journal article" date="2020" name="ISME J.">
        <title>Uncovering the hidden diversity of litter-decomposition mechanisms in mushroom-forming fungi.</title>
        <authorList>
            <person name="Floudas D."/>
            <person name="Bentzer J."/>
            <person name="Ahren D."/>
            <person name="Johansson T."/>
            <person name="Persson P."/>
            <person name="Tunlid A."/>
        </authorList>
    </citation>
    <scope>NUCLEOTIDE SEQUENCE [LARGE SCALE GENOMIC DNA]</scope>
    <source>
        <strain evidence="1 2">CBS 291.85</strain>
    </source>
</reference>
<dbReference type="Proteomes" id="UP000559256">
    <property type="component" value="Unassembled WGS sequence"/>
</dbReference>
<gene>
    <name evidence="1" type="ORF">D9758_005968</name>
</gene>
<proteinExistence type="predicted"/>
<name>A0A8H5G324_9AGAR</name>
<evidence type="ECO:0000313" key="2">
    <source>
        <dbReference type="Proteomes" id="UP000559256"/>
    </source>
</evidence>
<dbReference type="AlphaFoldDB" id="A0A8H5G324"/>
<protein>
    <submittedName>
        <fullName evidence="1">Uncharacterized protein</fullName>
    </submittedName>
</protein>
<accession>A0A8H5G324</accession>
<dbReference type="EMBL" id="JAACJM010000052">
    <property type="protein sequence ID" value="KAF5357343.1"/>
    <property type="molecule type" value="Genomic_DNA"/>
</dbReference>
<evidence type="ECO:0000313" key="1">
    <source>
        <dbReference type="EMBL" id="KAF5357343.1"/>
    </source>
</evidence>
<organism evidence="1 2">
    <name type="scientific">Tetrapyrgos nigripes</name>
    <dbReference type="NCBI Taxonomy" id="182062"/>
    <lineage>
        <taxon>Eukaryota</taxon>
        <taxon>Fungi</taxon>
        <taxon>Dikarya</taxon>
        <taxon>Basidiomycota</taxon>
        <taxon>Agaricomycotina</taxon>
        <taxon>Agaricomycetes</taxon>
        <taxon>Agaricomycetidae</taxon>
        <taxon>Agaricales</taxon>
        <taxon>Marasmiineae</taxon>
        <taxon>Marasmiaceae</taxon>
        <taxon>Tetrapyrgos</taxon>
    </lineage>
</organism>
<keyword evidence="2" id="KW-1185">Reference proteome</keyword>
<comment type="caution">
    <text evidence="1">The sequence shown here is derived from an EMBL/GenBank/DDBJ whole genome shotgun (WGS) entry which is preliminary data.</text>
</comment>
<sequence length="105" mass="12180">MANRSLQAFGYVPDVPNPASHDDKTLLRAAKGTVAELKAHVKLAHVFHKQDEYENASKEFQAACGMYRDWMTDDDRGLQVWAEYCDKLSLPRRQRGSEKNRRKWQ</sequence>